<reference evidence="3 4" key="1">
    <citation type="submission" date="2021-07" db="EMBL/GenBank/DDBJ databases">
        <title>Genome data of Colletotrichum spaethianum.</title>
        <authorList>
            <person name="Utami Y.D."/>
            <person name="Hiruma K."/>
        </authorList>
    </citation>
    <scope>NUCLEOTIDE SEQUENCE [LARGE SCALE GENOMIC DNA]</scope>
    <source>
        <strain evidence="3 4">MAFF 242679</strain>
    </source>
</reference>
<evidence type="ECO:0000256" key="1">
    <source>
        <dbReference type="SAM" id="MobiDB-lite"/>
    </source>
</evidence>
<evidence type="ECO:0000313" key="3">
    <source>
        <dbReference type="EMBL" id="GJC79464.1"/>
    </source>
</evidence>
<accession>A0AA37LNV2</accession>
<proteinExistence type="predicted"/>
<feature type="transmembrane region" description="Helical" evidence="2">
    <location>
        <begin position="91"/>
        <end position="113"/>
    </location>
</feature>
<comment type="caution">
    <text evidence="3">The sequence shown here is derived from an EMBL/GenBank/DDBJ whole genome shotgun (WGS) entry which is preliminary data.</text>
</comment>
<keyword evidence="2" id="KW-0472">Membrane</keyword>
<dbReference type="Proteomes" id="UP001055172">
    <property type="component" value="Unassembled WGS sequence"/>
</dbReference>
<dbReference type="EMBL" id="BPPX01000004">
    <property type="protein sequence ID" value="GJC79464.1"/>
    <property type="molecule type" value="Genomic_DNA"/>
</dbReference>
<evidence type="ECO:0000256" key="2">
    <source>
        <dbReference type="SAM" id="Phobius"/>
    </source>
</evidence>
<keyword evidence="2" id="KW-0812">Transmembrane</keyword>
<dbReference type="AlphaFoldDB" id="A0AA37LNV2"/>
<evidence type="ECO:0000313" key="4">
    <source>
        <dbReference type="Proteomes" id="UP001055172"/>
    </source>
</evidence>
<sequence length="172" mass="18361">MPSDIELELDSPESWVKLEGLVLSGTPPKTALPSTIKILVKATLKSSQESETATADLNLLSAPVVSPAVPTPSAKPTNPAVSDGSKQGLKAGYIALAILLPLLFIAALILLIICCRKRRQRDSVHDSLKNKISEPIPGTFVMNGGSHSRGESEQSIVEMMKPPEANRRSRGE</sequence>
<keyword evidence="4" id="KW-1185">Reference proteome</keyword>
<feature type="region of interest" description="Disordered" evidence="1">
    <location>
        <begin position="135"/>
        <end position="172"/>
    </location>
</feature>
<protein>
    <submittedName>
        <fullName evidence="3">Uncharacterized protein</fullName>
    </submittedName>
</protein>
<name>A0AA37LNV2_9PEZI</name>
<keyword evidence="2" id="KW-1133">Transmembrane helix</keyword>
<organism evidence="3 4">
    <name type="scientific">Colletotrichum liriopes</name>
    <dbReference type="NCBI Taxonomy" id="708192"/>
    <lineage>
        <taxon>Eukaryota</taxon>
        <taxon>Fungi</taxon>
        <taxon>Dikarya</taxon>
        <taxon>Ascomycota</taxon>
        <taxon>Pezizomycotina</taxon>
        <taxon>Sordariomycetes</taxon>
        <taxon>Hypocreomycetidae</taxon>
        <taxon>Glomerellales</taxon>
        <taxon>Glomerellaceae</taxon>
        <taxon>Colletotrichum</taxon>
        <taxon>Colletotrichum spaethianum species complex</taxon>
    </lineage>
</organism>
<gene>
    <name evidence="3" type="ORF">ColLi_02302</name>
</gene>